<dbReference type="InterPro" id="IPR052174">
    <property type="entry name" value="Flavoredoxin"/>
</dbReference>
<keyword evidence="4" id="KW-1185">Reference proteome</keyword>
<organism evidence="3 4">
    <name type="scientific">Parvimonas micra</name>
    <dbReference type="NCBI Taxonomy" id="33033"/>
    <lineage>
        <taxon>Bacteria</taxon>
        <taxon>Bacillati</taxon>
        <taxon>Bacillota</taxon>
        <taxon>Tissierellia</taxon>
        <taxon>Tissierellales</taxon>
        <taxon>Peptoniphilaceae</taxon>
        <taxon>Parvimonas</taxon>
    </lineage>
</organism>
<dbReference type="GO" id="GO:0010181">
    <property type="term" value="F:FMN binding"/>
    <property type="evidence" value="ECO:0007669"/>
    <property type="project" value="InterPro"/>
</dbReference>
<dbReference type="Gene3D" id="2.30.110.10">
    <property type="entry name" value="Electron Transport, Fmn-binding Protein, Chain A"/>
    <property type="match status" value="1"/>
</dbReference>
<accession>A0A0B4S0G9</accession>
<dbReference type="InterPro" id="IPR002563">
    <property type="entry name" value="Flavin_Rdtase-like_dom"/>
</dbReference>
<dbReference type="Proteomes" id="UP000031386">
    <property type="component" value="Chromosome"/>
</dbReference>
<dbReference type="KEGG" id="pmic:NW74_01480"/>
<evidence type="ECO:0000259" key="2">
    <source>
        <dbReference type="Pfam" id="PF01613"/>
    </source>
</evidence>
<dbReference type="EMBL" id="CP009761">
    <property type="protein sequence ID" value="AIZ36116.1"/>
    <property type="molecule type" value="Genomic_DNA"/>
</dbReference>
<feature type="domain" description="Flavin reductase like" evidence="2">
    <location>
        <begin position="22"/>
        <end position="175"/>
    </location>
</feature>
<evidence type="ECO:0000313" key="4">
    <source>
        <dbReference type="Proteomes" id="UP000031386"/>
    </source>
</evidence>
<evidence type="ECO:0000313" key="3">
    <source>
        <dbReference type="EMBL" id="AIZ36116.1"/>
    </source>
</evidence>
<dbReference type="OrthoDB" id="9791490at2"/>
<protein>
    <submittedName>
        <fullName evidence="3">Conserved protein/domain typically associated with flavoprotein oxygenase, DIM6/NTAB family</fullName>
    </submittedName>
</protein>
<dbReference type="RefSeq" id="WP_041953505.1">
    <property type="nucleotide sequence ID" value="NZ_CP009761.1"/>
</dbReference>
<comment type="similarity">
    <text evidence="1">Belongs to the flavoredoxin family.</text>
</comment>
<dbReference type="InterPro" id="IPR012349">
    <property type="entry name" value="Split_barrel_FMN-bd"/>
</dbReference>
<dbReference type="PANTHER" id="PTHR43567">
    <property type="entry name" value="FLAVOREDOXIN-RELATED-RELATED"/>
    <property type="match status" value="1"/>
</dbReference>
<reference evidence="3 4" key="1">
    <citation type="submission" date="2014-10" db="EMBL/GenBank/DDBJ databases">
        <title>Complete genome sequence of Parvimonas micra KCOM 1535 (= ChDC B708).</title>
        <authorList>
            <person name="Kook J.-K."/>
            <person name="Park S.-N."/>
            <person name="Lim Y.K."/>
            <person name="Roh H."/>
        </authorList>
    </citation>
    <scope>NUCLEOTIDE SEQUENCE [LARGE SCALE GENOMIC DNA]</scope>
    <source>
        <strain evidence="4">KCOM 1535 / ChDC B708</strain>
    </source>
</reference>
<dbReference type="AlphaFoldDB" id="A0A0B4S0G9"/>
<dbReference type="STRING" id="33033.NW74_01480"/>
<evidence type="ECO:0000256" key="1">
    <source>
        <dbReference type="ARBA" id="ARBA00038054"/>
    </source>
</evidence>
<dbReference type="Pfam" id="PF01613">
    <property type="entry name" value="Flavin_Reduct"/>
    <property type="match status" value="1"/>
</dbReference>
<dbReference type="SUPFAM" id="SSF50475">
    <property type="entry name" value="FMN-binding split barrel"/>
    <property type="match status" value="1"/>
</dbReference>
<name>A0A0B4S0G9_9FIRM</name>
<sequence length="178" mass="20458">MKRKINVFDYAKEIMLAVEKGVLLTTKSKEKINTMSISWGTLGIEWNRPIFTAFVRESRFTKKILDESGEFTVNIFLNDFDKNIIGVCGTKSGRDTDKIKDLNLTLIESEIVNVPAIKELPLTLECKVIYRQKQDENAIPKEIKEKNYPENVSGEFYGANRDYHTAYYGEIVSAYIIE</sequence>
<gene>
    <name evidence="3" type="ORF">NW74_01480</name>
</gene>
<proteinExistence type="inferred from homology"/>
<dbReference type="PANTHER" id="PTHR43567:SF5">
    <property type="entry name" value="HYPOTHETICAL CYTOSOLIC PROTEIN"/>
    <property type="match status" value="1"/>
</dbReference>
<dbReference type="GO" id="GO:0016646">
    <property type="term" value="F:oxidoreductase activity, acting on the CH-NH group of donors, NAD or NADP as acceptor"/>
    <property type="evidence" value="ECO:0007669"/>
    <property type="project" value="UniProtKB-ARBA"/>
</dbReference>